<evidence type="ECO:0000256" key="1">
    <source>
        <dbReference type="SAM" id="MobiDB-lite"/>
    </source>
</evidence>
<gene>
    <name evidence="2" type="ORF">PMAA_046290</name>
</gene>
<dbReference type="Proteomes" id="UP000001294">
    <property type="component" value="Unassembled WGS sequence"/>
</dbReference>
<dbReference type="EMBL" id="DS995904">
    <property type="protein sequence ID" value="EEA20810.1"/>
    <property type="molecule type" value="Genomic_DNA"/>
</dbReference>
<reference evidence="3" key="1">
    <citation type="journal article" date="2015" name="Genome Announc.">
        <title>Genome sequence of the AIDS-associated pathogen Penicillium marneffei (ATCC18224) and its near taxonomic relative Talaromyces stipitatus (ATCC10500).</title>
        <authorList>
            <person name="Nierman W.C."/>
            <person name="Fedorova-Abrams N.D."/>
            <person name="Andrianopoulos A."/>
        </authorList>
    </citation>
    <scope>NUCLEOTIDE SEQUENCE [LARGE SCALE GENOMIC DNA]</scope>
    <source>
        <strain evidence="3">ATCC 18224 / CBS 334.59 / QM 7333</strain>
    </source>
</reference>
<name>B6QRF3_TALMQ</name>
<feature type="compositionally biased region" description="Low complexity" evidence="1">
    <location>
        <begin position="136"/>
        <end position="152"/>
    </location>
</feature>
<organism evidence="2 3">
    <name type="scientific">Talaromyces marneffei (strain ATCC 18224 / CBS 334.59 / QM 7333)</name>
    <name type="common">Penicillium marneffei</name>
    <dbReference type="NCBI Taxonomy" id="441960"/>
    <lineage>
        <taxon>Eukaryota</taxon>
        <taxon>Fungi</taxon>
        <taxon>Dikarya</taxon>
        <taxon>Ascomycota</taxon>
        <taxon>Pezizomycotina</taxon>
        <taxon>Eurotiomycetes</taxon>
        <taxon>Eurotiomycetidae</taxon>
        <taxon>Eurotiales</taxon>
        <taxon>Trichocomaceae</taxon>
        <taxon>Talaromyces</taxon>
        <taxon>Talaromyces sect. Talaromyces</taxon>
    </lineage>
</organism>
<feature type="region of interest" description="Disordered" evidence="1">
    <location>
        <begin position="1"/>
        <end position="28"/>
    </location>
</feature>
<sequence>MTQGGIPTPAATEKSAATDPTRGVEAPSRPRYHFANMEELAKSAHEMLLYMGNQAIKDPTIFNFIRSVKNFANAVPKRDGELDKVWQALNSIQRDTAQIRDKVSKSSTSDSSDSAAIWRTFRAKDWQAGLKAASAPRSQGTTGSSTPGITPSELGRESEITVKIRDEARSCNGQNVHVEKLRERQIVQHWLAQQSSPHDSSHRETSISELLMLPRRSPTEVCRPMGGGIWG</sequence>
<dbReference type="AlphaFoldDB" id="B6QRF3"/>
<evidence type="ECO:0000313" key="2">
    <source>
        <dbReference type="EMBL" id="EEA20810.1"/>
    </source>
</evidence>
<dbReference type="VEuPathDB" id="FungiDB:PMAA_046290"/>
<proteinExistence type="predicted"/>
<dbReference type="STRING" id="441960.B6QRF3"/>
<protein>
    <submittedName>
        <fullName evidence="2">Uncharacterized protein</fullName>
    </submittedName>
</protein>
<accession>B6QRF3</accession>
<dbReference type="HOGENOM" id="CLU_104730_0_0_1"/>
<keyword evidence="3" id="KW-1185">Reference proteome</keyword>
<feature type="region of interest" description="Disordered" evidence="1">
    <location>
        <begin position="133"/>
        <end position="155"/>
    </location>
</feature>
<evidence type="ECO:0000313" key="3">
    <source>
        <dbReference type="Proteomes" id="UP000001294"/>
    </source>
</evidence>
<dbReference type="PhylomeDB" id="B6QRF3"/>